<proteinExistence type="predicted"/>
<dbReference type="GO" id="GO:0008999">
    <property type="term" value="F:protein-N-terminal-alanine acetyltransferase activity"/>
    <property type="evidence" value="ECO:0007669"/>
    <property type="project" value="TreeGrafter"/>
</dbReference>
<dbReference type="RefSeq" id="WP_203914437.1">
    <property type="nucleotide sequence ID" value="NZ_BONY01000104.1"/>
</dbReference>
<dbReference type="GO" id="GO:1990189">
    <property type="term" value="F:protein N-terminal-serine acetyltransferase activity"/>
    <property type="evidence" value="ECO:0007669"/>
    <property type="project" value="TreeGrafter"/>
</dbReference>
<dbReference type="EMBL" id="BONY01000104">
    <property type="protein sequence ID" value="GIH10720.1"/>
    <property type="molecule type" value="Genomic_DNA"/>
</dbReference>
<reference evidence="2" key="1">
    <citation type="submission" date="2021-01" db="EMBL/GenBank/DDBJ databases">
        <title>Whole genome shotgun sequence of Rhizocola hellebori NBRC 109834.</title>
        <authorList>
            <person name="Komaki H."/>
            <person name="Tamura T."/>
        </authorList>
    </citation>
    <scope>NUCLEOTIDE SEQUENCE</scope>
    <source>
        <strain evidence="2">NBRC 109834</strain>
    </source>
</reference>
<dbReference type="GO" id="GO:0005737">
    <property type="term" value="C:cytoplasm"/>
    <property type="evidence" value="ECO:0007669"/>
    <property type="project" value="TreeGrafter"/>
</dbReference>
<dbReference type="InterPro" id="IPR000182">
    <property type="entry name" value="GNAT_dom"/>
</dbReference>
<accession>A0A8J3VLC9</accession>
<gene>
    <name evidence="2" type="ORF">Rhe02_87870</name>
</gene>
<dbReference type="Gene3D" id="3.40.630.30">
    <property type="match status" value="1"/>
</dbReference>
<evidence type="ECO:0000313" key="3">
    <source>
        <dbReference type="Proteomes" id="UP000612899"/>
    </source>
</evidence>
<name>A0A8J3VLC9_9ACTN</name>
<sequence>MIVTSRLELHPFTIPLAAAIAAADGTGQQWATGFPREDDQDAARMFLRAPSAEFGSYEIKTSETGQTVGTIGFFGPPEENGTVMLGYGLVEQARGFGYATEALRALVTYALARPEVARLVADPDLDNFASHGVLEKCGFTRTGQTETAALYTLTR</sequence>
<keyword evidence="3" id="KW-1185">Reference proteome</keyword>
<evidence type="ECO:0000259" key="1">
    <source>
        <dbReference type="PROSITE" id="PS51186"/>
    </source>
</evidence>
<dbReference type="InterPro" id="IPR016181">
    <property type="entry name" value="Acyl_CoA_acyltransferase"/>
</dbReference>
<dbReference type="SUPFAM" id="SSF55729">
    <property type="entry name" value="Acyl-CoA N-acyltransferases (Nat)"/>
    <property type="match status" value="1"/>
</dbReference>
<dbReference type="Proteomes" id="UP000612899">
    <property type="component" value="Unassembled WGS sequence"/>
</dbReference>
<evidence type="ECO:0000313" key="2">
    <source>
        <dbReference type="EMBL" id="GIH10720.1"/>
    </source>
</evidence>
<dbReference type="AlphaFoldDB" id="A0A8J3VLC9"/>
<dbReference type="InterPro" id="IPR051908">
    <property type="entry name" value="Ribosomal_N-acetyltransferase"/>
</dbReference>
<comment type="caution">
    <text evidence="2">The sequence shown here is derived from an EMBL/GenBank/DDBJ whole genome shotgun (WGS) entry which is preliminary data.</text>
</comment>
<protein>
    <recommendedName>
        <fullName evidence="1">N-acetyltransferase domain-containing protein</fullName>
    </recommendedName>
</protein>
<organism evidence="2 3">
    <name type="scientific">Rhizocola hellebori</name>
    <dbReference type="NCBI Taxonomy" id="1392758"/>
    <lineage>
        <taxon>Bacteria</taxon>
        <taxon>Bacillati</taxon>
        <taxon>Actinomycetota</taxon>
        <taxon>Actinomycetes</taxon>
        <taxon>Micromonosporales</taxon>
        <taxon>Micromonosporaceae</taxon>
        <taxon>Rhizocola</taxon>
    </lineage>
</organism>
<feature type="domain" description="N-acetyltransferase" evidence="1">
    <location>
        <begin position="7"/>
        <end position="155"/>
    </location>
</feature>
<dbReference type="PANTHER" id="PTHR43441:SF6">
    <property type="entry name" value="N-ACETYLTRANSFERASE DOMAIN-CONTAINING PROTEIN"/>
    <property type="match status" value="1"/>
</dbReference>
<dbReference type="Pfam" id="PF13302">
    <property type="entry name" value="Acetyltransf_3"/>
    <property type="match status" value="1"/>
</dbReference>
<dbReference type="PROSITE" id="PS51186">
    <property type="entry name" value="GNAT"/>
    <property type="match status" value="1"/>
</dbReference>
<dbReference type="PANTHER" id="PTHR43441">
    <property type="entry name" value="RIBOSOMAL-PROTEIN-SERINE ACETYLTRANSFERASE"/>
    <property type="match status" value="1"/>
</dbReference>